<dbReference type="Proteomes" id="UP000799428">
    <property type="component" value="Unassembled WGS sequence"/>
</dbReference>
<name>A0A6G1KDD1_9PLEO</name>
<protein>
    <submittedName>
        <fullName evidence="2">Uncharacterized protein</fullName>
    </submittedName>
</protein>
<evidence type="ECO:0000256" key="1">
    <source>
        <dbReference type="SAM" id="MobiDB-lite"/>
    </source>
</evidence>
<dbReference type="AlphaFoldDB" id="A0A6G1KDD1"/>
<proteinExistence type="predicted"/>
<feature type="compositionally biased region" description="Acidic residues" evidence="1">
    <location>
        <begin position="1"/>
        <end position="14"/>
    </location>
</feature>
<organism evidence="2 3">
    <name type="scientific">Pleomassaria siparia CBS 279.74</name>
    <dbReference type="NCBI Taxonomy" id="1314801"/>
    <lineage>
        <taxon>Eukaryota</taxon>
        <taxon>Fungi</taxon>
        <taxon>Dikarya</taxon>
        <taxon>Ascomycota</taxon>
        <taxon>Pezizomycotina</taxon>
        <taxon>Dothideomycetes</taxon>
        <taxon>Pleosporomycetidae</taxon>
        <taxon>Pleosporales</taxon>
        <taxon>Pleomassariaceae</taxon>
        <taxon>Pleomassaria</taxon>
    </lineage>
</organism>
<sequence length="152" mass="17442">MDEGGVGEDEDEDKDKDKDKEAWHTQVVRRQGRRRDRQCRRYKLHRETTTASTWSSVKTILAKAPRGFSPSQFRTASIYNPAASATTTIVMSLASRRAMLLGAFLGYQLVWRVCLSSYGQRRPSTIVSRARKRIGRDLLDLYTIRSHDGRYS</sequence>
<accession>A0A6G1KDD1</accession>
<evidence type="ECO:0000313" key="3">
    <source>
        <dbReference type="Proteomes" id="UP000799428"/>
    </source>
</evidence>
<keyword evidence="3" id="KW-1185">Reference proteome</keyword>
<evidence type="ECO:0000313" key="2">
    <source>
        <dbReference type="EMBL" id="KAF2710643.1"/>
    </source>
</evidence>
<dbReference type="EMBL" id="MU005769">
    <property type="protein sequence ID" value="KAF2710643.1"/>
    <property type="molecule type" value="Genomic_DNA"/>
</dbReference>
<gene>
    <name evidence="2" type="ORF">K504DRAFT_490718</name>
</gene>
<feature type="region of interest" description="Disordered" evidence="1">
    <location>
        <begin position="1"/>
        <end position="36"/>
    </location>
</feature>
<reference evidence="2" key="1">
    <citation type="journal article" date="2020" name="Stud. Mycol.">
        <title>101 Dothideomycetes genomes: a test case for predicting lifestyles and emergence of pathogens.</title>
        <authorList>
            <person name="Haridas S."/>
            <person name="Albert R."/>
            <person name="Binder M."/>
            <person name="Bloem J."/>
            <person name="Labutti K."/>
            <person name="Salamov A."/>
            <person name="Andreopoulos B."/>
            <person name="Baker S."/>
            <person name="Barry K."/>
            <person name="Bills G."/>
            <person name="Bluhm B."/>
            <person name="Cannon C."/>
            <person name="Castanera R."/>
            <person name="Culley D."/>
            <person name="Daum C."/>
            <person name="Ezra D."/>
            <person name="Gonzalez J."/>
            <person name="Henrissat B."/>
            <person name="Kuo A."/>
            <person name="Liang C."/>
            <person name="Lipzen A."/>
            <person name="Lutzoni F."/>
            <person name="Magnuson J."/>
            <person name="Mondo S."/>
            <person name="Nolan M."/>
            <person name="Ohm R."/>
            <person name="Pangilinan J."/>
            <person name="Park H.-J."/>
            <person name="Ramirez L."/>
            <person name="Alfaro M."/>
            <person name="Sun H."/>
            <person name="Tritt A."/>
            <person name="Yoshinaga Y."/>
            <person name="Zwiers L.-H."/>
            <person name="Turgeon B."/>
            <person name="Goodwin S."/>
            <person name="Spatafora J."/>
            <person name="Crous P."/>
            <person name="Grigoriev I."/>
        </authorList>
    </citation>
    <scope>NUCLEOTIDE SEQUENCE</scope>
    <source>
        <strain evidence="2">CBS 279.74</strain>
    </source>
</reference>